<comment type="caution">
    <text evidence="12">The sequence shown here is derived from an EMBL/GenBank/DDBJ whole genome shotgun (WGS) entry which is preliminary data.</text>
</comment>
<dbReference type="SUPFAM" id="SSF53383">
    <property type="entry name" value="PLP-dependent transferases"/>
    <property type="match status" value="1"/>
</dbReference>
<evidence type="ECO:0000256" key="1">
    <source>
        <dbReference type="ARBA" id="ARBA00001933"/>
    </source>
</evidence>
<accession>A0A166VPZ9</accession>
<dbReference type="GO" id="GO:0047536">
    <property type="term" value="F:2-aminoadipate transaminase activity"/>
    <property type="evidence" value="ECO:0007669"/>
    <property type="project" value="TreeGrafter"/>
</dbReference>
<dbReference type="AlphaFoldDB" id="A0A166VPZ9"/>
<comment type="similarity">
    <text evidence="3">Belongs to the class-I pyridoxal-phosphate-dependent aminotransferase family.</text>
</comment>
<dbReference type="InterPro" id="IPR015421">
    <property type="entry name" value="PyrdxlP-dep_Trfase_major"/>
</dbReference>
<reference evidence="12 13" key="1">
    <citation type="submission" date="2015-06" db="EMBL/GenBank/DDBJ databases">
        <title>Survival trade-offs in plant roots during colonization by closely related pathogenic and mutualistic fungi.</title>
        <authorList>
            <person name="Hacquard S."/>
            <person name="Kracher B."/>
            <person name="Hiruma K."/>
            <person name="Weinman A."/>
            <person name="Muench P."/>
            <person name="Garrido Oter R."/>
            <person name="Ver Loren van Themaat E."/>
            <person name="Dallerey J.-F."/>
            <person name="Damm U."/>
            <person name="Henrissat B."/>
            <person name="Lespinet O."/>
            <person name="Thon M."/>
            <person name="Kemen E."/>
            <person name="McHardy A.C."/>
            <person name="Schulze-Lefert P."/>
            <person name="O'Connell R.J."/>
        </authorList>
    </citation>
    <scope>NUCLEOTIDE SEQUENCE [LARGE SCALE GENOMIC DNA]</scope>
    <source>
        <strain evidence="12 13">0861</strain>
    </source>
</reference>
<feature type="domain" description="Aminotransferase class I/classII large" evidence="11">
    <location>
        <begin position="246"/>
        <end position="584"/>
    </location>
</feature>
<evidence type="ECO:0000313" key="13">
    <source>
        <dbReference type="Proteomes" id="UP000076552"/>
    </source>
</evidence>
<feature type="region of interest" description="Disordered" evidence="10">
    <location>
        <begin position="1"/>
        <end position="25"/>
    </location>
</feature>
<evidence type="ECO:0000256" key="4">
    <source>
        <dbReference type="ARBA" id="ARBA00022490"/>
    </source>
</evidence>
<dbReference type="GO" id="GO:0030170">
    <property type="term" value="F:pyridoxal phosphate binding"/>
    <property type="evidence" value="ECO:0007669"/>
    <property type="project" value="InterPro"/>
</dbReference>
<dbReference type="InterPro" id="IPR004839">
    <property type="entry name" value="Aminotransferase_I/II_large"/>
</dbReference>
<dbReference type="GO" id="GO:0019878">
    <property type="term" value="P:lysine biosynthetic process via aminoadipic acid"/>
    <property type="evidence" value="ECO:0007669"/>
    <property type="project" value="TreeGrafter"/>
</dbReference>
<comment type="subcellular location">
    <subcellularLocation>
        <location evidence="2">Cytoplasm</location>
    </subcellularLocation>
</comment>
<dbReference type="GO" id="GO:0005737">
    <property type="term" value="C:cytoplasm"/>
    <property type="evidence" value="ECO:0007669"/>
    <property type="project" value="UniProtKB-SubCell"/>
</dbReference>
<dbReference type="GO" id="GO:0006571">
    <property type="term" value="P:tyrosine biosynthetic process"/>
    <property type="evidence" value="ECO:0007669"/>
    <property type="project" value="TreeGrafter"/>
</dbReference>
<dbReference type="PANTHER" id="PTHR42790:SF21">
    <property type="entry name" value="AROMATIC_AMINOADIPATE AMINOTRANSFERASE 1"/>
    <property type="match status" value="1"/>
</dbReference>
<dbReference type="InterPro" id="IPR050859">
    <property type="entry name" value="Class-I_PLP-dep_aminotransf"/>
</dbReference>
<name>A0A166VPZ9_9PEZI</name>
<keyword evidence="6 12" id="KW-0808">Transferase</keyword>
<evidence type="ECO:0000256" key="6">
    <source>
        <dbReference type="ARBA" id="ARBA00022679"/>
    </source>
</evidence>
<evidence type="ECO:0000256" key="9">
    <source>
        <dbReference type="ARBA" id="ARBA00067014"/>
    </source>
</evidence>
<protein>
    <recommendedName>
        <fullName evidence="9">aromatic-amino-acid transaminase</fullName>
        <ecNumber evidence="9">2.6.1.57</ecNumber>
    </recommendedName>
</protein>
<dbReference type="EMBL" id="LFIV01000029">
    <property type="protein sequence ID" value="KZL74820.1"/>
    <property type="molecule type" value="Genomic_DNA"/>
</dbReference>
<feature type="region of interest" description="Disordered" evidence="10">
    <location>
        <begin position="39"/>
        <end position="61"/>
    </location>
</feature>
<evidence type="ECO:0000256" key="3">
    <source>
        <dbReference type="ARBA" id="ARBA00007441"/>
    </source>
</evidence>
<dbReference type="FunFam" id="3.40.640.10:FF:000074">
    <property type="entry name" value="Aromatic amino acid aminotransferase"/>
    <property type="match status" value="1"/>
</dbReference>
<evidence type="ECO:0000259" key="11">
    <source>
        <dbReference type="Pfam" id="PF00155"/>
    </source>
</evidence>
<dbReference type="Pfam" id="PF00155">
    <property type="entry name" value="Aminotran_1_2"/>
    <property type="match status" value="1"/>
</dbReference>
<sequence length="595" mass="65768">MYSRAARHGLNGSLPRAAGSLSNNQTSRLTDLRLRSLGSAPVTPVPLTQRQFHSKSGDRSVADAVPIERKAIFEKRQEPSPFDGVRERRAKAGKLIAGVAAASDSDMFKAPAVGKPQAKRWDHHLSPESLSRHPCSLKQAARHLKKPGLISLGGGLPSSAYFPFAELSVRVPTAPHFSEAETIASGQTLTVGKYDTRDPNQPNAEYDLSIALNYTQSTGSAQMMRFVTEHTELVYSPPYADWQCCQTVGSTGALEQTLRMFCDKDRNDSVLTEEYSFSTALETIAPLGVKAVGVPVDAEGLLPEAMDEILTKWDPEARGGRRKPHLLYTVPSGQNPTGATQSAARRRAIYAVAQKHDLYIIEDEPYYFLQMQPYTGPDAPSAPPPASVSEFLGTLIPSLLSMDTDGRVLRMDSFSKVLVPGSRLGWVTASAQVIERFIRHAEVANQGPSGFSQVAVWKLLDETWGHEGYLQWLMNLRMEYTKRRDWLLAACERHLPRDIVSWTPPAAGMFLWLKLDHSAHPDGPSRPLLEVEEEIFNSCIDKGVLCARGSWFRTEQDTPLKDLFFRATFASASEKDMDEAIQRLGAAIKESFRLS</sequence>
<comment type="cofactor">
    <cofactor evidence="1">
        <name>pyridoxal 5'-phosphate</name>
        <dbReference type="ChEBI" id="CHEBI:597326"/>
    </cofactor>
</comment>
<dbReference type="Gene3D" id="3.40.640.10">
    <property type="entry name" value="Type I PLP-dependent aspartate aminotransferase-like (Major domain)"/>
    <property type="match status" value="1"/>
</dbReference>
<dbReference type="STRING" id="708197.A0A166VPZ9"/>
<dbReference type="PANTHER" id="PTHR42790">
    <property type="entry name" value="AMINOTRANSFERASE"/>
    <property type="match status" value="1"/>
</dbReference>
<dbReference type="Proteomes" id="UP000076552">
    <property type="component" value="Unassembled WGS sequence"/>
</dbReference>
<organism evidence="12 13">
    <name type="scientific">Colletotrichum tofieldiae</name>
    <dbReference type="NCBI Taxonomy" id="708197"/>
    <lineage>
        <taxon>Eukaryota</taxon>
        <taxon>Fungi</taxon>
        <taxon>Dikarya</taxon>
        <taxon>Ascomycota</taxon>
        <taxon>Pezizomycotina</taxon>
        <taxon>Sordariomycetes</taxon>
        <taxon>Hypocreomycetidae</taxon>
        <taxon>Glomerellales</taxon>
        <taxon>Glomerellaceae</taxon>
        <taxon>Colletotrichum</taxon>
        <taxon>Colletotrichum spaethianum species complex</taxon>
    </lineage>
</organism>
<keyword evidence="4" id="KW-0963">Cytoplasm</keyword>
<keyword evidence="13" id="KW-1185">Reference proteome</keyword>
<dbReference type="InterPro" id="IPR015424">
    <property type="entry name" value="PyrdxlP-dep_Trfase"/>
</dbReference>
<dbReference type="EC" id="2.6.1.57" evidence="9"/>
<keyword evidence="7" id="KW-0663">Pyridoxal phosphate</keyword>
<dbReference type="CDD" id="cd00609">
    <property type="entry name" value="AAT_like"/>
    <property type="match status" value="1"/>
</dbReference>
<evidence type="ECO:0000256" key="8">
    <source>
        <dbReference type="ARBA" id="ARBA00051993"/>
    </source>
</evidence>
<gene>
    <name evidence="12" type="ORF">CT0861_06170</name>
</gene>
<comment type="catalytic activity">
    <reaction evidence="8">
        <text>an aromatic L-alpha-amino acid + 2-oxoglutarate = an aromatic oxo-acid + L-glutamate</text>
        <dbReference type="Rhea" id="RHEA:17533"/>
        <dbReference type="ChEBI" id="CHEBI:16810"/>
        <dbReference type="ChEBI" id="CHEBI:29985"/>
        <dbReference type="ChEBI" id="CHEBI:73309"/>
        <dbReference type="ChEBI" id="CHEBI:84824"/>
        <dbReference type="EC" id="2.6.1.57"/>
    </reaction>
</comment>
<evidence type="ECO:0000256" key="7">
    <source>
        <dbReference type="ARBA" id="ARBA00022898"/>
    </source>
</evidence>
<proteinExistence type="inferred from homology"/>
<evidence type="ECO:0000313" key="12">
    <source>
        <dbReference type="EMBL" id="KZL74820.1"/>
    </source>
</evidence>
<evidence type="ECO:0000256" key="10">
    <source>
        <dbReference type="SAM" id="MobiDB-lite"/>
    </source>
</evidence>
<keyword evidence="5 12" id="KW-0032">Aminotransferase</keyword>
<dbReference type="GO" id="GO:0008793">
    <property type="term" value="F:aromatic-amino-acid transaminase activity"/>
    <property type="evidence" value="ECO:0007669"/>
    <property type="project" value="TreeGrafter"/>
</dbReference>
<evidence type="ECO:0000256" key="2">
    <source>
        <dbReference type="ARBA" id="ARBA00004496"/>
    </source>
</evidence>
<evidence type="ECO:0000256" key="5">
    <source>
        <dbReference type="ARBA" id="ARBA00022576"/>
    </source>
</evidence>
<dbReference type="GO" id="GO:0009074">
    <property type="term" value="P:aromatic amino acid family catabolic process"/>
    <property type="evidence" value="ECO:0007669"/>
    <property type="project" value="TreeGrafter"/>
</dbReference>